<dbReference type="OrthoDB" id="7838135at2"/>
<dbReference type="Proteomes" id="UP000198859">
    <property type="component" value="Chromosome I"/>
</dbReference>
<reference evidence="2" key="1">
    <citation type="submission" date="2016-10" db="EMBL/GenBank/DDBJ databases">
        <authorList>
            <person name="Varghese N."/>
            <person name="Submissions S."/>
        </authorList>
    </citation>
    <scope>NUCLEOTIDE SEQUENCE [LARGE SCALE GENOMIC DNA]</scope>
    <source>
        <strain evidence="2">DSM 22127</strain>
    </source>
</reference>
<proteinExistence type="predicted"/>
<gene>
    <name evidence="1" type="ORF">SAMN04488570_3207</name>
</gene>
<evidence type="ECO:0000313" key="1">
    <source>
        <dbReference type="EMBL" id="SDS98324.1"/>
    </source>
</evidence>
<dbReference type="RefSeq" id="WP_091731693.1">
    <property type="nucleotide sequence ID" value="NZ_LT629757.1"/>
</dbReference>
<dbReference type="Pfam" id="PF10604">
    <property type="entry name" value="Polyketide_cyc2"/>
    <property type="match status" value="1"/>
</dbReference>
<dbReference type="SUPFAM" id="SSF55961">
    <property type="entry name" value="Bet v1-like"/>
    <property type="match status" value="1"/>
</dbReference>
<evidence type="ECO:0000313" key="2">
    <source>
        <dbReference type="Proteomes" id="UP000198859"/>
    </source>
</evidence>
<dbReference type="AlphaFoldDB" id="A0A1H1WMN9"/>
<dbReference type="Gene3D" id="3.30.530.20">
    <property type="match status" value="1"/>
</dbReference>
<dbReference type="STRING" id="642780.SAMN04488570_3207"/>
<dbReference type="EMBL" id="LT629757">
    <property type="protein sequence ID" value="SDS98324.1"/>
    <property type="molecule type" value="Genomic_DNA"/>
</dbReference>
<keyword evidence="2" id="KW-1185">Reference proteome</keyword>
<protein>
    <submittedName>
        <fullName evidence="1">Polyketide cyclase / dehydrase and lipid transport</fullName>
    </submittedName>
</protein>
<dbReference type="InterPro" id="IPR023393">
    <property type="entry name" value="START-like_dom_sf"/>
</dbReference>
<organism evidence="1 2">
    <name type="scientific">Nocardioides scoriae</name>
    <dbReference type="NCBI Taxonomy" id="642780"/>
    <lineage>
        <taxon>Bacteria</taxon>
        <taxon>Bacillati</taxon>
        <taxon>Actinomycetota</taxon>
        <taxon>Actinomycetes</taxon>
        <taxon>Propionibacteriales</taxon>
        <taxon>Nocardioidaceae</taxon>
        <taxon>Nocardioides</taxon>
    </lineage>
</organism>
<sequence>MRRSTTLLYDVPAEVAFDYLSDPTHRPEWQSSLRRVEVLDPGPAHDGQRWLDHTAVGLVAAMRTTAYAPATEWSETGTWRGIAADLTLRFEPHGSGCRVHAEFSVHGRGAWSAIGVAATTVGLPAVRADLATAGRILSERHHP</sequence>
<dbReference type="InterPro" id="IPR019587">
    <property type="entry name" value="Polyketide_cyclase/dehydratase"/>
</dbReference>
<accession>A0A1H1WMN9</accession>
<name>A0A1H1WMN9_9ACTN</name>